<evidence type="ECO:0000256" key="6">
    <source>
        <dbReference type="ARBA" id="ARBA00022553"/>
    </source>
</evidence>
<keyword evidence="8" id="KW-0539">Nucleus</keyword>
<reference evidence="10" key="1">
    <citation type="submission" date="2022-01" db="EMBL/GenBank/DDBJ databases">
        <title>Genome Sequence Resource for Two Populations of Ditylenchus destructor, the Migratory Endoparasitic Phytonematode.</title>
        <authorList>
            <person name="Zhang H."/>
            <person name="Lin R."/>
            <person name="Xie B."/>
        </authorList>
    </citation>
    <scope>NUCLEOTIDE SEQUENCE</scope>
    <source>
        <strain evidence="10">BazhouSP</strain>
    </source>
</reference>
<dbReference type="GO" id="GO:0006364">
    <property type="term" value="P:rRNA processing"/>
    <property type="evidence" value="ECO:0007669"/>
    <property type="project" value="UniProtKB-KW"/>
</dbReference>
<evidence type="ECO:0000256" key="8">
    <source>
        <dbReference type="ARBA" id="ARBA00023242"/>
    </source>
</evidence>
<proteinExistence type="inferred from homology"/>
<comment type="subcellular location">
    <subcellularLocation>
        <location evidence="1">Nucleus</location>
    </subcellularLocation>
</comment>
<dbReference type="InterPro" id="IPR007504">
    <property type="entry name" value="H/ACA_rnp_Gar1/Naf1"/>
</dbReference>
<sequence length="358" mass="40702">MDAEKLGRAEWEELRNNVVVLRENLKQALDCIRQNKATVESEEESYAELSIVMDLISGYQTDGSDVSEDNDVMTNNVSGQKPSTSSSCDTSSLPSKHEYRDSPVTTDDETELHAGYEILSDGGDSEAEFNQILELCRKQREHAFEKSKSEHRPSVNLDKVFDSSRTFDSEYYNLPPVDDLQIHVDEDISLKRFGVVDKFIDFIVSIKPDPGAPHLDYDTILFDEHRNAIGEVFEIFGQVRDTMYSIRFNNAEEAKDALSLGTVVYYAPQEKLITKTVLTQELFKLKISDVGNDDGDSNDEDKVFSDDEAEAAYLAKRRAKARPAPKSNAFDRVPFNKRPRRTPYYQGNMNFFNNSYMS</sequence>
<dbReference type="GO" id="GO:0005732">
    <property type="term" value="C:sno(s)RNA-containing ribonucleoprotein complex"/>
    <property type="evidence" value="ECO:0007669"/>
    <property type="project" value="InterPro"/>
</dbReference>
<evidence type="ECO:0000256" key="1">
    <source>
        <dbReference type="ARBA" id="ARBA00004123"/>
    </source>
</evidence>
<evidence type="ECO:0000256" key="7">
    <source>
        <dbReference type="ARBA" id="ARBA00022884"/>
    </source>
</evidence>
<evidence type="ECO:0000313" key="11">
    <source>
        <dbReference type="Proteomes" id="UP001201812"/>
    </source>
</evidence>
<feature type="region of interest" description="Disordered" evidence="9">
    <location>
        <begin position="62"/>
        <end position="110"/>
    </location>
</feature>
<evidence type="ECO:0000256" key="3">
    <source>
        <dbReference type="ARBA" id="ARBA00021438"/>
    </source>
</evidence>
<evidence type="ECO:0000256" key="9">
    <source>
        <dbReference type="SAM" id="MobiDB-lite"/>
    </source>
</evidence>
<comment type="caution">
    <text evidence="10">The sequence shown here is derived from an EMBL/GenBank/DDBJ whole genome shotgun (WGS) entry which is preliminary data.</text>
</comment>
<dbReference type="GO" id="GO:0000493">
    <property type="term" value="P:box H/ACA snoRNP assembly"/>
    <property type="evidence" value="ECO:0007669"/>
    <property type="project" value="InterPro"/>
</dbReference>
<evidence type="ECO:0000256" key="5">
    <source>
        <dbReference type="ARBA" id="ARBA00022552"/>
    </source>
</evidence>
<keyword evidence="7" id="KW-0694">RNA-binding</keyword>
<dbReference type="InterPro" id="IPR040309">
    <property type="entry name" value="Naf1"/>
</dbReference>
<keyword evidence="5" id="KW-0698">rRNA processing</keyword>
<name>A0AAD4R4Q2_9BILA</name>
<keyword evidence="6" id="KW-0597">Phosphoprotein</keyword>
<dbReference type="AlphaFoldDB" id="A0AAD4R4Q2"/>
<organism evidence="10 11">
    <name type="scientific">Ditylenchus destructor</name>
    <dbReference type="NCBI Taxonomy" id="166010"/>
    <lineage>
        <taxon>Eukaryota</taxon>
        <taxon>Metazoa</taxon>
        <taxon>Ecdysozoa</taxon>
        <taxon>Nematoda</taxon>
        <taxon>Chromadorea</taxon>
        <taxon>Rhabditida</taxon>
        <taxon>Tylenchina</taxon>
        <taxon>Tylenchomorpha</taxon>
        <taxon>Sphaerularioidea</taxon>
        <taxon>Anguinidae</taxon>
        <taxon>Anguininae</taxon>
        <taxon>Ditylenchus</taxon>
    </lineage>
</organism>
<evidence type="ECO:0000313" key="10">
    <source>
        <dbReference type="EMBL" id="KAI1715641.1"/>
    </source>
</evidence>
<evidence type="ECO:0000256" key="2">
    <source>
        <dbReference type="ARBA" id="ARBA00009801"/>
    </source>
</evidence>
<evidence type="ECO:0000256" key="4">
    <source>
        <dbReference type="ARBA" id="ARBA00022517"/>
    </source>
</evidence>
<comment type="similarity">
    <text evidence="2">Belongs to the NAF1 family.</text>
</comment>
<dbReference type="GO" id="GO:0003723">
    <property type="term" value="F:RNA binding"/>
    <property type="evidence" value="ECO:0007669"/>
    <property type="project" value="UniProtKB-KW"/>
</dbReference>
<dbReference type="Gene3D" id="2.40.10.230">
    <property type="entry name" value="Probable tRNA pseudouridine synthase domain"/>
    <property type="match status" value="1"/>
</dbReference>
<dbReference type="InterPro" id="IPR038664">
    <property type="entry name" value="Gar1/Naf1_Cbf5-bd_sf"/>
</dbReference>
<feature type="compositionally biased region" description="Low complexity" evidence="9">
    <location>
        <begin position="82"/>
        <end position="94"/>
    </location>
</feature>
<dbReference type="GO" id="GO:0001522">
    <property type="term" value="P:pseudouridine synthesis"/>
    <property type="evidence" value="ECO:0007669"/>
    <property type="project" value="InterPro"/>
</dbReference>
<dbReference type="Pfam" id="PF04410">
    <property type="entry name" value="Gar1"/>
    <property type="match status" value="1"/>
</dbReference>
<dbReference type="PANTHER" id="PTHR31633:SF1">
    <property type="entry name" value="H_ACA RIBONUCLEOPROTEIN COMPLEX NON-CORE SUBUNIT NAF1"/>
    <property type="match status" value="1"/>
</dbReference>
<keyword evidence="4" id="KW-0690">Ribosome biogenesis</keyword>
<dbReference type="GO" id="GO:0005634">
    <property type="term" value="C:nucleus"/>
    <property type="evidence" value="ECO:0007669"/>
    <property type="project" value="UniProtKB-SubCell"/>
</dbReference>
<feature type="region of interest" description="Disordered" evidence="9">
    <location>
        <begin position="317"/>
        <end position="340"/>
    </location>
</feature>
<feature type="compositionally biased region" description="Polar residues" evidence="9">
    <location>
        <begin position="72"/>
        <end position="81"/>
    </location>
</feature>
<dbReference type="SUPFAM" id="SSF50447">
    <property type="entry name" value="Translation proteins"/>
    <property type="match status" value="1"/>
</dbReference>
<protein>
    <recommendedName>
        <fullName evidence="3">H/ACA ribonucleoprotein complex non-core subunit NAF1</fullName>
    </recommendedName>
</protein>
<gene>
    <name evidence="10" type="ORF">DdX_07965</name>
</gene>
<dbReference type="InterPro" id="IPR009000">
    <property type="entry name" value="Transl_B-barrel_sf"/>
</dbReference>
<dbReference type="EMBL" id="JAKKPZ010000011">
    <property type="protein sequence ID" value="KAI1715641.1"/>
    <property type="molecule type" value="Genomic_DNA"/>
</dbReference>
<dbReference type="Proteomes" id="UP001201812">
    <property type="component" value="Unassembled WGS sequence"/>
</dbReference>
<dbReference type="PANTHER" id="PTHR31633">
    <property type="entry name" value="H/ACA RIBONUCLEOPROTEIN COMPLEX NON-CORE SUBUNIT NAF1"/>
    <property type="match status" value="1"/>
</dbReference>
<accession>A0AAD4R4Q2</accession>
<keyword evidence="11" id="KW-1185">Reference proteome</keyword>